<dbReference type="Pfam" id="PF00656">
    <property type="entry name" value="Peptidase_C14"/>
    <property type="match status" value="1"/>
</dbReference>
<keyword evidence="5" id="KW-0788">Thiol protease</keyword>
<keyword evidence="3" id="KW-0053">Apoptosis</keyword>
<evidence type="ECO:0000256" key="1">
    <source>
        <dbReference type="ARBA" id="ARBA00010134"/>
    </source>
</evidence>
<dbReference type="AlphaFoldDB" id="A0AAV1JX80"/>
<proteinExistence type="inferred from homology"/>
<dbReference type="InterPro" id="IPR029030">
    <property type="entry name" value="Caspase-like_dom_sf"/>
</dbReference>
<evidence type="ECO:0000313" key="12">
    <source>
        <dbReference type="EMBL" id="CAK1552699.1"/>
    </source>
</evidence>
<dbReference type="GO" id="GO:0006508">
    <property type="term" value="P:proteolysis"/>
    <property type="evidence" value="ECO:0007669"/>
    <property type="project" value="UniProtKB-KW"/>
</dbReference>
<evidence type="ECO:0000256" key="7">
    <source>
        <dbReference type="PIRSR" id="PIRSR038001-1"/>
    </source>
</evidence>
<keyword evidence="6" id="KW-0865">Zymogen</keyword>
<dbReference type="InterPro" id="IPR011029">
    <property type="entry name" value="DEATH-like_dom_sf"/>
</dbReference>
<dbReference type="SMART" id="SM00115">
    <property type="entry name" value="CASc"/>
    <property type="match status" value="1"/>
</dbReference>
<dbReference type="GO" id="GO:0006915">
    <property type="term" value="P:apoptotic process"/>
    <property type="evidence" value="ECO:0007669"/>
    <property type="project" value="UniProtKB-KW"/>
</dbReference>
<feature type="active site" evidence="7">
    <location>
        <position position="250"/>
    </location>
</feature>
<gene>
    <name evidence="12" type="ORF">LNINA_LOCUS11730</name>
</gene>
<evidence type="ECO:0000256" key="5">
    <source>
        <dbReference type="ARBA" id="ARBA00022807"/>
    </source>
</evidence>
<evidence type="ECO:0000259" key="10">
    <source>
        <dbReference type="PROSITE" id="PS50208"/>
    </source>
</evidence>
<dbReference type="GO" id="GO:0004197">
    <property type="term" value="F:cysteine-type endopeptidase activity"/>
    <property type="evidence" value="ECO:0007669"/>
    <property type="project" value="InterPro"/>
</dbReference>
<keyword evidence="4" id="KW-0378">Hydrolase</keyword>
<dbReference type="PROSITE" id="PS50209">
    <property type="entry name" value="CARD"/>
    <property type="match status" value="1"/>
</dbReference>
<dbReference type="InterPro" id="IPR001309">
    <property type="entry name" value="Pept_C14_p20"/>
</dbReference>
<evidence type="ECO:0000256" key="2">
    <source>
        <dbReference type="ARBA" id="ARBA00022670"/>
    </source>
</evidence>
<dbReference type="SUPFAM" id="SSF47986">
    <property type="entry name" value="DEATH domain"/>
    <property type="match status" value="1"/>
</dbReference>
<reference evidence="12 13" key="1">
    <citation type="submission" date="2023-11" db="EMBL/GenBank/DDBJ databases">
        <authorList>
            <person name="Okamura Y."/>
        </authorList>
    </citation>
    <scope>NUCLEOTIDE SEQUENCE [LARGE SCALE GENOMIC DNA]</scope>
</reference>
<feature type="domain" description="Caspase family p20" evidence="10">
    <location>
        <begin position="174"/>
        <end position="303"/>
    </location>
</feature>
<organism evidence="12 13">
    <name type="scientific">Leptosia nina</name>
    <dbReference type="NCBI Taxonomy" id="320188"/>
    <lineage>
        <taxon>Eukaryota</taxon>
        <taxon>Metazoa</taxon>
        <taxon>Ecdysozoa</taxon>
        <taxon>Arthropoda</taxon>
        <taxon>Hexapoda</taxon>
        <taxon>Insecta</taxon>
        <taxon>Pterygota</taxon>
        <taxon>Neoptera</taxon>
        <taxon>Endopterygota</taxon>
        <taxon>Lepidoptera</taxon>
        <taxon>Glossata</taxon>
        <taxon>Ditrysia</taxon>
        <taxon>Papilionoidea</taxon>
        <taxon>Pieridae</taxon>
        <taxon>Pierinae</taxon>
        <taxon>Leptosia</taxon>
    </lineage>
</organism>
<feature type="active site" evidence="7">
    <location>
        <position position="299"/>
    </location>
</feature>
<sequence length="442" mass="51156">MQDEHRKAIQNNFASLVEQTDLDHMVSALFEKGVFSEQMIEPYKDLSKDARSRKRQLYMDITRRGPDAFRNLLDALSDAGYWDLVRELDPNSSLHARTKISAPSTSMHNENQYVSIKTEKEKAKTRVDIVKNDWDANDSDTTDLNSVPHYHVVKSSKFFEDGDDIKLYKTRGRERGIIVVFSYIEFLNNSETYRKGVDVDCQKLKYLFSEMGFRVISYKDLTRDETVKTLENLKNVIFGVECVFIVVSSHGYERIDSSDTDIRCKDLRLISIYEIIEYFSNKKFPALHGVPKVFIFQLCRGSNMEFIDSPIRFVSPDEPSQQAEPDGLPVVSQSDLSGLDCRRYIDNAPKTPILKRDRLFSDILIAHSTLPGKVSYRDPKDGSWYIQTLCEVFAARAHDCHVDKLFTLVDKHLHDRFHIQTSSVDKWGFNKRLYLHPGLYEE</sequence>
<name>A0AAV1JX80_9NEOP</name>
<feature type="domain" description="CARD" evidence="11">
    <location>
        <begin position="1"/>
        <end position="78"/>
    </location>
</feature>
<dbReference type="EMBL" id="CAVLEF010000156">
    <property type="protein sequence ID" value="CAK1552699.1"/>
    <property type="molecule type" value="Genomic_DNA"/>
</dbReference>
<dbReference type="PANTHER" id="PTHR47901:SF8">
    <property type="entry name" value="CASPASE-3"/>
    <property type="match status" value="1"/>
</dbReference>
<protein>
    <recommendedName>
        <fullName evidence="14">Caspase-5</fullName>
    </recommendedName>
</protein>
<dbReference type="InterPro" id="IPR002398">
    <property type="entry name" value="Pept_C14"/>
</dbReference>
<evidence type="ECO:0000256" key="6">
    <source>
        <dbReference type="ARBA" id="ARBA00023145"/>
    </source>
</evidence>
<dbReference type="GO" id="GO:0042981">
    <property type="term" value="P:regulation of apoptotic process"/>
    <property type="evidence" value="ECO:0007669"/>
    <property type="project" value="InterPro"/>
</dbReference>
<evidence type="ECO:0000256" key="4">
    <source>
        <dbReference type="ARBA" id="ARBA00022801"/>
    </source>
</evidence>
<accession>A0AAV1JX80</accession>
<evidence type="ECO:0000259" key="11">
    <source>
        <dbReference type="PROSITE" id="PS50209"/>
    </source>
</evidence>
<evidence type="ECO:0000313" key="13">
    <source>
        <dbReference type="Proteomes" id="UP001497472"/>
    </source>
</evidence>
<dbReference type="PRINTS" id="PR00376">
    <property type="entry name" value="IL1BCENZYME"/>
</dbReference>
<dbReference type="InterPro" id="IPR001315">
    <property type="entry name" value="CARD"/>
</dbReference>
<dbReference type="PROSITE" id="PS50207">
    <property type="entry name" value="CASPASE_P10"/>
    <property type="match status" value="1"/>
</dbReference>
<dbReference type="Pfam" id="PF00619">
    <property type="entry name" value="CARD"/>
    <property type="match status" value="1"/>
</dbReference>
<evidence type="ECO:0008006" key="14">
    <source>
        <dbReference type="Google" id="ProtNLM"/>
    </source>
</evidence>
<dbReference type="PROSITE" id="PS50208">
    <property type="entry name" value="CASPASE_P20"/>
    <property type="match status" value="1"/>
</dbReference>
<dbReference type="CDD" id="cd01671">
    <property type="entry name" value="CARD"/>
    <property type="match status" value="1"/>
</dbReference>
<keyword evidence="13" id="KW-1185">Reference proteome</keyword>
<dbReference type="PIRSF" id="PIRSF038001">
    <property type="entry name" value="Caspase_ICE"/>
    <property type="match status" value="1"/>
</dbReference>
<dbReference type="PANTHER" id="PTHR47901">
    <property type="entry name" value="CASPASE RECRUITMENT DOMAIN-CONTAINING PROTEIN 18"/>
    <property type="match status" value="1"/>
</dbReference>
<evidence type="ECO:0000256" key="8">
    <source>
        <dbReference type="RuleBase" id="RU003971"/>
    </source>
</evidence>
<feature type="domain" description="Caspase family p10" evidence="9">
    <location>
        <begin position="361"/>
        <end position="437"/>
    </location>
</feature>
<comment type="caution">
    <text evidence="12">The sequence shown here is derived from an EMBL/GenBank/DDBJ whole genome shotgun (WGS) entry which is preliminary data.</text>
</comment>
<dbReference type="SMART" id="SM00114">
    <property type="entry name" value="CARD"/>
    <property type="match status" value="1"/>
</dbReference>
<evidence type="ECO:0000259" key="9">
    <source>
        <dbReference type="PROSITE" id="PS50207"/>
    </source>
</evidence>
<dbReference type="Gene3D" id="1.10.533.10">
    <property type="entry name" value="Death Domain, Fas"/>
    <property type="match status" value="1"/>
</dbReference>
<dbReference type="InterPro" id="IPR015917">
    <property type="entry name" value="Pept_C14A"/>
</dbReference>
<dbReference type="Gene3D" id="3.40.50.1460">
    <property type="match status" value="1"/>
</dbReference>
<dbReference type="InterPro" id="IPR002138">
    <property type="entry name" value="Pept_C14_p10"/>
</dbReference>
<comment type="similarity">
    <text evidence="1 8">Belongs to the peptidase C14A family.</text>
</comment>
<keyword evidence="2" id="KW-0645">Protease</keyword>
<evidence type="ECO:0000256" key="3">
    <source>
        <dbReference type="ARBA" id="ARBA00022703"/>
    </source>
</evidence>
<dbReference type="Proteomes" id="UP001497472">
    <property type="component" value="Unassembled WGS sequence"/>
</dbReference>
<dbReference type="SUPFAM" id="SSF52129">
    <property type="entry name" value="Caspase-like"/>
    <property type="match status" value="1"/>
</dbReference>
<dbReference type="InterPro" id="IPR011600">
    <property type="entry name" value="Pept_C14_caspase"/>
</dbReference>